<dbReference type="GO" id="GO:0030313">
    <property type="term" value="C:cell envelope"/>
    <property type="evidence" value="ECO:0007669"/>
    <property type="project" value="UniProtKB-SubCell"/>
</dbReference>
<dbReference type="Pfam" id="PF13407">
    <property type="entry name" value="Peripla_BP_4"/>
    <property type="match status" value="1"/>
</dbReference>
<accession>A0A506XZN0</accession>
<organism evidence="6 7">
    <name type="scientific">Schumannella soli</name>
    <dbReference type="NCBI Taxonomy" id="2590779"/>
    <lineage>
        <taxon>Bacteria</taxon>
        <taxon>Bacillati</taxon>
        <taxon>Actinomycetota</taxon>
        <taxon>Actinomycetes</taxon>
        <taxon>Micrococcales</taxon>
        <taxon>Microbacteriaceae</taxon>
        <taxon>Schumannella</taxon>
    </lineage>
</organism>
<feature type="region of interest" description="Disordered" evidence="4">
    <location>
        <begin position="51"/>
        <end position="72"/>
    </location>
</feature>
<dbReference type="AlphaFoldDB" id="A0A506XZN0"/>
<name>A0A506XZN0_9MICO</name>
<dbReference type="SUPFAM" id="SSF53822">
    <property type="entry name" value="Periplasmic binding protein-like I"/>
    <property type="match status" value="1"/>
</dbReference>
<keyword evidence="7" id="KW-1185">Reference proteome</keyword>
<evidence type="ECO:0000313" key="6">
    <source>
        <dbReference type="EMBL" id="TPW74178.1"/>
    </source>
</evidence>
<dbReference type="Proteomes" id="UP000316252">
    <property type="component" value="Unassembled WGS sequence"/>
</dbReference>
<evidence type="ECO:0000256" key="4">
    <source>
        <dbReference type="SAM" id="MobiDB-lite"/>
    </source>
</evidence>
<feature type="domain" description="Periplasmic binding protein" evidence="5">
    <location>
        <begin position="65"/>
        <end position="319"/>
    </location>
</feature>
<evidence type="ECO:0000256" key="2">
    <source>
        <dbReference type="ARBA" id="ARBA00007639"/>
    </source>
</evidence>
<dbReference type="Gene3D" id="3.40.50.2300">
    <property type="match status" value="2"/>
</dbReference>
<dbReference type="InterPro" id="IPR028082">
    <property type="entry name" value="Peripla_BP_I"/>
</dbReference>
<evidence type="ECO:0000256" key="3">
    <source>
        <dbReference type="ARBA" id="ARBA00022729"/>
    </source>
</evidence>
<dbReference type="PANTHER" id="PTHR46847:SF1">
    <property type="entry name" value="D-ALLOSE-BINDING PERIPLASMIC PROTEIN-RELATED"/>
    <property type="match status" value="1"/>
</dbReference>
<comment type="subcellular location">
    <subcellularLocation>
        <location evidence="1">Cell envelope</location>
    </subcellularLocation>
</comment>
<dbReference type="CDD" id="cd01536">
    <property type="entry name" value="PBP1_ABC_sugar_binding-like"/>
    <property type="match status" value="1"/>
</dbReference>
<dbReference type="GO" id="GO:0030246">
    <property type="term" value="F:carbohydrate binding"/>
    <property type="evidence" value="ECO:0007669"/>
    <property type="project" value="UniProtKB-ARBA"/>
</dbReference>
<evidence type="ECO:0000256" key="1">
    <source>
        <dbReference type="ARBA" id="ARBA00004196"/>
    </source>
</evidence>
<keyword evidence="3" id="KW-0732">Signal</keyword>
<comment type="caution">
    <text evidence="6">The sequence shown here is derived from an EMBL/GenBank/DDBJ whole genome shotgun (WGS) entry which is preliminary data.</text>
</comment>
<comment type="similarity">
    <text evidence="2">Belongs to the bacterial solute-binding protein 2 family.</text>
</comment>
<evidence type="ECO:0000313" key="7">
    <source>
        <dbReference type="Proteomes" id="UP000316252"/>
    </source>
</evidence>
<sequence>MPDQRRSRTCLATSERKSAMRITAITGVAVLGVGALLLAGCSTGAAAGGDAKPADTQLSYSQPHTDPFQNAENVGSMERFKKLGYATIPATNADRDPAQQITDIQTLINKGAKGLVISVGDADAIVPAIEYANDQNVPIVAIDEAPASGNIAMIVRADNVHMGELACEEMGKRVKAGSAVITLDGDPVTSNGRDRTNGFNDCMKKKYPDVKLVNVATEWDPAKAATGIETALNQYDNIAGIYNQSDATFFPTILDTLKSLGKLKAVGEEGHIVQVSVDASPMAMTAIRDGYLDAAVAQPMTDYIDYGADYLVRAIKGEKFKVGKTDHGSVIEKRKGNLVDLLPTPVVTKDNVEDPELWGNKKFALEAFGASK</sequence>
<protein>
    <submittedName>
        <fullName evidence="6">Sugar ABC transporter substrate-binding protein</fullName>
    </submittedName>
</protein>
<proteinExistence type="inferred from homology"/>
<dbReference type="InterPro" id="IPR025997">
    <property type="entry name" value="SBP_2_dom"/>
</dbReference>
<evidence type="ECO:0000259" key="5">
    <source>
        <dbReference type="Pfam" id="PF13407"/>
    </source>
</evidence>
<feature type="compositionally biased region" description="Polar residues" evidence="4">
    <location>
        <begin position="56"/>
        <end position="72"/>
    </location>
</feature>
<dbReference type="PANTHER" id="PTHR46847">
    <property type="entry name" value="D-ALLOSE-BINDING PERIPLASMIC PROTEIN-RELATED"/>
    <property type="match status" value="1"/>
</dbReference>
<dbReference type="EMBL" id="VHQG01000005">
    <property type="protein sequence ID" value="TPW74178.1"/>
    <property type="molecule type" value="Genomic_DNA"/>
</dbReference>
<dbReference type="OrthoDB" id="9813037at2"/>
<gene>
    <name evidence="6" type="ORF">FJ657_16230</name>
</gene>
<reference evidence="6 7" key="1">
    <citation type="submission" date="2019-06" db="EMBL/GenBank/DDBJ databases">
        <authorList>
            <person name="Li F."/>
        </authorList>
    </citation>
    <scope>NUCLEOTIDE SEQUENCE [LARGE SCALE GENOMIC DNA]</scope>
    <source>
        <strain evidence="6 7">10F1D-1</strain>
    </source>
</reference>